<dbReference type="InterPro" id="IPR007419">
    <property type="entry name" value="BFD-like_2Fe2S-bd_dom"/>
</dbReference>
<sequence>MLVCDCNDVMYDVIKEAVKKHGNNQEAIMEETEAGTVCECCLEVECDKVDLPLPLAIEKALEELAKT</sequence>
<reference evidence="2 3" key="1">
    <citation type="journal article" date="2012" name="Proc. Natl. Acad. Sci. U.S.A.">
        <title>Genome and physiology of a model Epsilonproteobacterium responsible for sulfide detoxification in marine oxygen depletion zones.</title>
        <authorList>
            <person name="Grote J."/>
            <person name="Schott T."/>
            <person name="Bruckner C.G."/>
            <person name="Glockner F.O."/>
            <person name="Jost G."/>
            <person name="Teeling H."/>
            <person name="Labrenz M."/>
            <person name="Jurgens K."/>
        </authorList>
    </citation>
    <scope>NUCLEOTIDE SEQUENCE [LARGE SCALE GENOMIC DNA]</scope>
    <source>
        <strain evidence="2 3">GD1</strain>
    </source>
</reference>
<gene>
    <name evidence="2" type="ORF">SMGD1_1324</name>
</gene>
<protein>
    <recommendedName>
        <fullName evidence="1">BFD-like [2Fe-2S]-binding domain-containing protein</fullName>
    </recommendedName>
</protein>
<evidence type="ECO:0000313" key="3">
    <source>
        <dbReference type="Proteomes" id="UP000006431"/>
    </source>
</evidence>
<feature type="domain" description="BFD-like [2Fe-2S]-binding" evidence="1">
    <location>
        <begin position="2"/>
        <end position="43"/>
    </location>
</feature>
<dbReference type="HOGENOM" id="CLU_2810877_0_0_7"/>
<dbReference type="Pfam" id="PF04324">
    <property type="entry name" value="Fer2_BFD"/>
    <property type="match status" value="1"/>
</dbReference>
<evidence type="ECO:0000313" key="2">
    <source>
        <dbReference type="EMBL" id="EHP29848.1"/>
    </source>
</evidence>
<accession>H1FRW2</accession>
<dbReference type="AlphaFoldDB" id="H1FRW2"/>
<dbReference type="PATRIC" id="fig|929558.5.peg.1315"/>
<dbReference type="Gene3D" id="1.10.10.1100">
    <property type="entry name" value="BFD-like [2Fe-2S]-binding domain"/>
    <property type="match status" value="1"/>
</dbReference>
<dbReference type="Proteomes" id="UP000006431">
    <property type="component" value="Unassembled WGS sequence"/>
</dbReference>
<dbReference type="InterPro" id="IPR041854">
    <property type="entry name" value="BFD-like_2Fe2S-bd_dom_sf"/>
</dbReference>
<dbReference type="EMBL" id="AFRZ01000001">
    <property type="protein sequence ID" value="EHP29848.1"/>
    <property type="molecule type" value="Genomic_DNA"/>
</dbReference>
<evidence type="ECO:0000259" key="1">
    <source>
        <dbReference type="Pfam" id="PF04324"/>
    </source>
</evidence>
<keyword evidence="3" id="KW-1185">Reference proteome</keyword>
<proteinExistence type="predicted"/>
<dbReference type="RefSeq" id="WP_008340967.1">
    <property type="nucleotide sequence ID" value="NZ_AFRZ01000001.1"/>
</dbReference>
<organism evidence="2 3">
    <name type="scientific">Sulfurimonas gotlandica (strain DSM 19862 / JCM 16533 / GD1)</name>
    <dbReference type="NCBI Taxonomy" id="929558"/>
    <lineage>
        <taxon>Bacteria</taxon>
        <taxon>Pseudomonadati</taxon>
        <taxon>Campylobacterota</taxon>
        <taxon>Epsilonproteobacteria</taxon>
        <taxon>Campylobacterales</taxon>
        <taxon>Sulfurimonadaceae</taxon>
        <taxon>Sulfurimonas</taxon>
    </lineage>
</organism>
<name>H1FRW2_SULGG</name>
<dbReference type="STRING" id="929558.SMGD1_1324"/>
<comment type="caution">
    <text evidence="2">The sequence shown here is derived from an EMBL/GenBank/DDBJ whole genome shotgun (WGS) entry which is preliminary data.</text>
</comment>